<protein>
    <submittedName>
        <fullName evidence="1">Uncharacterized protein</fullName>
    </submittedName>
</protein>
<accession>A0A4Y2HZK6</accession>
<sequence>SRLPFTRVDQLPVRMVGGFLKIVRFVCSPGCRVRLHVSTNVLRHEDGLGICREKANVFME</sequence>
<dbReference type="AlphaFoldDB" id="A0A4Y2HZK6"/>
<dbReference type="EMBL" id="BGPR01104741">
    <property type="protein sequence ID" value="GBM70708.1"/>
    <property type="molecule type" value="Genomic_DNA"/>
</dbReference>
<evidence type="ECO:0000313" key="1">
    <source>
        <dbReference type="EMBL" id="GBM70708.1"/>
    </source>
</evidence>
<feature type="non-terminal residue" evidence="1">
    <location>
        <position position="1"/>
    </location>
</feature>
<organism evidence="1 2">
    <name type="scientific">Araneus ventricosus</name>
    <name type="common">Orbweaver spider</name>
    <name type="synonym">Epeira ventricosa</name>
    <dbReference type="NCBI Taxonomy" id="182803"/>
    <lineage>
        <taxon>Eukaryota</taxon>
        <taxon>Metazoa</taxon>
        <taxon>Ecdysozoa</taxon>
        <taxon>Arthropoda</taxon>
        <taxon>Chelicerata</taxon>
        <taxon>Arachnida</taxon>
        <taxon>Araneae</taxon>
        <taxon>Araneomorphae</taxon>
        <taxon>Entelegynae</taxon>
        <taxon>Araneoidea</taxon>
        <taxon>Araneidae</taxon>
        <taxon>Araneus</taxon>
    </lineage>
</organism>
<evidence type="ECO:0000313" key="2">
    <source>
        <dbReference type="Proteomes" id="UP000499080"/>
    </source>
</evidence>
<gene>
    <name evidence="1" type="ORF">AVEN_192764_1</name>
</gene>
<comment type="caution">
    <text evidence="1">The sequence shown here is derived from an EMBL/GenBank/DDBJ whole genome shotgun (WGS) entry which is preliminary data.</text>
</comment>
<dbReference type="Proteomes" id="UP000499080">
    <property type="component" value="Unassembled WGS sequence"/>
</dbReference>
<reference evidence="1 2" key="1">
    <citation type="journal article" date="2019" name="Sci. Rep.">
        <title>Orb-weaving spider Araneus ventricosus genome elucidates the spidroin gene catalogue.</title>
        <authorList>
            <person name="Kono N."/>
            <person name="Nakamura H."/>
            <person name="Ohtoshi R."/>
            <person name="Moran D.A.P."/>
            <person name="Shinohara A."/>
            <person name="Yoshida Y."/>
            <person name="Fujiwara M."/>
            <person name="Mori M."/>
            <person name="Tomita M."/>
            <person name="Arakawa K."/>
        </authorList>
    </citation>
    <scope>NUCLEOTIDE SEQUENCE [LARGE SCALE GENOMIC DNA]</scope>
</reference>
<name>A0A4Y2HZK6_ARAVE</name>
<proteinExistence type="predicted"/>
<keyword evidence="2" id="KW-1185">Reference proteome</keyword>